<evidence type="ECO:0000259" key="3">
    <source>
        <dbReference type="PROSITE" id="PS50181"/>
    </source>
</evidence>
<dbReference type="Gene3D" id="3.80.10.10">
    <property type="entry name" value="Ribonuclease Inhibitor"/>
    <property type="match status" value="3"/>
</dbReference>
<sequence>MTPELMIKACTFYTGHLVKTHFCTWRDIAIPLTNEDDILAEKMEKAMKYDNFRLQKHIFRLWHSFTEGQKKLLTDTLLRIKKMCHHYKLIAILIKWRDKARHKYKKREDELMLKHELQLLKWRSKLKLKVVAKEEFIFPEQSASEVFLAGEIPKCDISLLPESVISQIFAYLTLRDIVICGQVCHSWMLMTQGSSLWNSIDFSAVKNIITEKCIVSTLQRWRLNVLRLNFRGCVLRLKTLRSVSLCRNLQELNVSDCPTLTDESMRYISEGCPGVLYLNLSNTTITNRTMRILPRYFQNLQNLSLAYCRKFTDKGLRYLNLGNGCHKLIYLDLSGCTQISVQGFRNIANSCTGIMHLTINDMPTLTDNCVKALVEKCSRITSIVFTGAPHISDCAFKALSTCNLTKIRFEGNKRITDACFKSIDKNYPNISHIYMADCKRITDGSLKSLSPLKQLTVLNLANCIRIGDMGLRQFLDGPVSTRIRELNLSNCIQLSDVSIVKLSERCSNLNYLSLRNCEYVTDLGIEYIVNIFSLLSIDLSGTHISDEAFCKGSLILEHLDVSYCPQLTDEIVKALAIYCIHLTSLSVAGCPQITDSAMEMLSAKCHYLHILDISGCILLTDQMLEDLQRGCKQLRILKMQYCRCISKEAAKRMSSIVQEQEYNPSDPPLWFGYDYEGKPLKKQHEITPLKGDEQVTVAESTHSSEEEGV</sequence>
<dbReference type="FunFam" id="3.80.10.10:FF:000291">
    <property type="entry name" value="F-box and leucine rich repeat protein 13"/>
    <property type="match status" value="1"/>
</dbReference>
<proteinExistence type="predicted"/>
<dbReference type="InterPro" id="IPR050648">
    <property type="entry name" value="F-box_LRR-repeat"/>
</dbReference>
<name>A0A8M1GZH9_URSMA</name>
<accession>A0A8M1GZH9</accession>
<dbReference type="Pfam" id="PF12937">
    <property type="entry name" value="F-box-like"/>
    <property type="match status" value="1"/>
</dbReference>
<evidence type="ECO:0000256" key="1">
    <source>
        <dbReference type="ARBA" id="ARBA00022786"/>
    </source>
</evidence>
<dbReference type="FunFam" id="3.80.10.10:FF:000134">
    <property type="entry name" value="F-box and leucine rich repeat protein 13"/>
    <property type="match status" value="1"/>
</dbReference>
<dbReference type="InterPro" id="IPR057207">
    <property type="entry name" value="FBXL15_LRR"/>
</dbReference>
<dbReference type="InterPro" id="IPR006553">
    <property type="entry name" value="Leu-rich_rpt_Cys-con_subtyp"/>
</dbReference>
<feature type="region of interest" description="Disordered" evidence="2">
    <location>
        <begin position="685"/>
        <end position="709"/>
    </location>
</feature>
<gene>
    <name evidence="5" type="primary">FBXL13</name>
</gene>
<dbReference type="PANTHER" id="PTHR13382:SF78">
    <property type="entry name" value="F-BOX AND LEUCINE-RICH REPEAT PROTEIN 13"/>
    <property type="match status" value="1"/>
</dbReference>
<evidence type="ECO:0000313" key="4">
    <source>
        <dbReference type="Proteomes" id="UP000261680"/>
    </source>
</evidence>
<dbReference type="CTD" id="222235"/>
<evidence type="ECO:0000313" key="5">
    <source>
        <dbReference type="RefSeq" id="XP_040500267.1"/>
    </source>
</evidence>
<dbReference type="SMART" id="SM00256">
    <property type="entry name" value="FBOX"/>
    <property type="match status" value="1"/>
</dbReference>
<reference evidence="5" key="1">
    <citation type="submission" date="2025-08" db="UniProtKB">
        <authorList>
            <consortium name="RefSeq"/>
        </authorList>
    </citation>
    <scope>IDENTIFICATION</scope>
    <source>
        <tissue evidence="5">Whole blood</tissue>
    </source>
</reference>
<dbReference type="Pfam" id="PF25372">
    <property type="entry name" value="DUF7885"/>
    <property type="match status" value="2"/>
</dbReference>
<organism evidence="4 5">
    <name type="scientific">Ursus maritimus</name>
    <name type="common">Polar bear</name>
    <name type="synonym">Thalarctos maritimus</name>
    <dbReference type="NCBI Taxonomy" id="29073"/>
    <lineage>
        <taxon>Eukaryota</taxon>
        <taxon>Metazoa</taxon>
        <taxon>Chordata</taxon>
        <taxon>Craniata</taxon>
        <taxon>Vertebrata</taxon>
        <taxon>Euteleostomi</taxon>
        <taxon>Mammalia</taxon>
        <taxon>Eutheria</taxon>
        <taxon>Laurasiatheria</taxon>
        <taxon>Carnivora</taxon>
        <taxon>Caniformia</taxon>
        <taxon>Ursidae</taxon>
        <taxon>Ursus</taxon>
    </lineage>
</organism>
<dbReference type="InterPro" id="IPR001810">
    <property type="entry name" value="F-box_dom"/>
</dbReference>
<dbReference type="GO" id="GO:0005737">
    <property type="term" value="C:cytoplasm"/>
    <property type="evidence" value="ECO:0007669"/>
    <property type="project" value="TreeGrafter"/>
</dbReference>
<dbReference type="AlphaFoldDB" id="A0A8M1GZH9"/>
<evidence type="ECO:0000256" key="2">
    <source>
        <dbReference type="SAM" id="MobiDB-lite"/>
    </source>
</evidence>
<dbReference type="PANTHER" id="PTHR13382">
    <property type="entry name" value="MITOCHONDRIAL ATP SYNTHASE COUPLING FACTOR B"/>
    <property type="match status" value="1"/>
</dbReference>
<protein>
    <submittedName>
        <fullName evidence="5">Dynein regulatory complex subunit 6 isoform X2</fullName>
    </submittedName>
</protein>
<dbReference type="SUPFAM" id="SSF52047">
    <property type="entry name" value="RNI-like"/>
    <property type="match status" value="1"/>
</dbReference>
<keyword evidence="1" id="KW-0833">Ubl conjugation pathway</keyword>
<dbReference type="RefSeq" id="XP_040500267.1">
    <property type="nucleotide sequence ID" value="XM_040644333.1"/>
</dbReference>
<dbReference type="Proteomes" id="UP000261680">
    <property type="component" value="Unplaced"/>
</dbReference>
<dbReference type="SUPFAM" id="SSF81383">
    <property type="entry name" value="F-box domain"/>
    <property type="match status" value="1"/>
</dbReference>
<dbReference type="InterPro" id="IPR032675">
    <property type="entry name" value="LRR_dom_sf"/>
</dbReference>
<keyword evidence="4" id="KW-1185">Reference proteome</keyword>
<feature type="domain" description="F-box" evidence="3">
    <location>
        <begin position="154"/>
        <end position="200"/>
    </location>
</feature>
<dbReference type="SMART" id="SM00367">
    <property type="entry name" value="LRR_CC"/>
    <property type="match status" value="14"/>
</dbReference>
<dbReference type="InterPro" id="IPR036047">
    <property type="entry name" value="F-box-like_dom_sf"/>
</dbReference>
<dbReference type="GeneID" id="103658771"/>
<dbReference type="PROSITE" id="PS50181">
    <property type="entry name" value="FBOX"/>
    <property type="match status" value="1"/>
</dbReference>